<feature type="signal peptide" evidence="2">
    <location>
        <begin position="1"/>
        <end position="23"/>
    </location>
</feature>
<keyword evidence="2" id="KW-0732">Signal</keyword>
<accession>A0A0D8FS32</accession>
<dbReference type="OrthoDB" id="141240at2"/>
<dbReference type="Proteomes" id="UP000032336">
    <property type="component" value="Unassembled WGS sequence"/>
</dbReference>
<dbReference type="GeneID" id="78373543"/>
<dbReference type="Pfam" id="PF09992">
    <property type="entry name" value="NAGPA"/>
    <property type="match status" value="1"/>
</dbReference>
<dbReference type="RefSeq" id="WP_035391088.1">
    <property type="nucleotide sequence ID" value="NZ_JXUW01000030.1"/>
</dbReference>
<feature type="compositionally biased region" description="Polar residues" evidence="1">
    <location>
        <begin position="54"/>
        <end position="66"/>
    </location>
</feature>
<evidence type="ECO:0000313" key="5">
    <source>
        <dbReference type="Proteomes" id="UP000032336"/>
    </source>
</evidence>
<dbReference type="EMBL" id="JXUW01000030">
    <property type="protein sequence ID" value="KJE75744.1"/>
    <property type="molecule type" value="Genomic_DNA"/>
</dbReference>
<dbReference type="eggNOG" id="ENOG502ZCHD">
    <property type="taxonomic scope" value="Bacteria"/>
</dbReference>
<protein>
    <recommendedName>
        <fullName evidence="3">Phosphodiester glycosidase domain-containing protein</fullName>
    </recommendedName>
</protein>
<sequence>MRIIKRFFVVVGALVLLSSCSQLQTGQKKTTSVARVPTHRHAAVDAKRPIVSTVHPTTGKSAKVTNKSTDAASKSTQTTTTTPSKPPVHAQTGPTPLPTPAALTPFSGSTPATWTPAGRLVNGTAAVYETTLVPPGGSQPAGIAWMDQNLLSARLYSGSGSPGGGPYQYTAPIQPAQAATLVAAFNGGFFMSSAHGGYYTQGKVIVPLVSGAASLVIYSNGDVNIGAWGTDVGMAPNVVGVRQNLVPLVANGAPTPTAASSNWQLWGVTCGLTSCASTVPGIENQWRSGVGITSNGALVYVQGPSLDPLQLADLLVRAGAVRAMELDINPDWPIFASYSPTTPGGLASPANGTKLLQTSVQGPWTFFEPWWARDFITMSAR</sequence>
<organism evidence="4 5">
    <name type="scientific">Ferrimicrobium acidiphilum DSM 19497</name>
    <dbReference type="NCBI Taxonomy" id="1121877"/>
    <lineage>
        <taxon>Bacteria</taxon>
        <taxon>Bacillati</taxon>
        <taxon>Actinomycetota</taxon>
        <taxon>Acidimicrobiia</taxon>
        <taxon>Acidimicrobiales</taxon>
        <taxon>Acidimicrobiaceae</taxon>
        <taxon>Ferrimicrobium</taxon>
    </lineage>
</organism>
<keyword evidence="5" id="KW-1185">Reference proteome</keyword>
<dbReference type="AlphaFoldDB" id="A0A0D8FS32"/>
<comment type="caution">
    <text evidence="4">The sequence shown here is derived from an EMBL/GenBank/DDBJ whole genome shotgun (WGS) entry which is preliminary data.</text>
</comment>
<feature type="domain" description="Phosphodiester glycosidase" evidence="3">
    <location>
        <begin position="180"/>
        <end position="327"/>
    </location>
</feature>
<evidence type="ECO:0000256" key="2">
    <source>
        <dbReference type="SAM" id="SignalP"/>
    </source>
</evidence>
<proteinExistence type="predicted"/>
<reference evidence="4 5" key="1">
    <citation type="submission" date="2015-01" db="EMBL/GenBank/DDBJ databases">
        <title>Draft genome of the acidophilic iron oxidizer Ferrimicrobium acidiphilum strain T23.</title>
        <authorList>
            <person name="Poehlein A."/>
            <person name="Eisen S."/>
            <person name="Schloemann M."/>
            <person name="Johnson B.D."/>
            <person name="Daniel R."/>
            <person name="Muehling M."/>
        </authorList>
    </citation>
    <scope>NUCLEOTIDE SEQUENCE [LARGE SCALE GENOMIC DNA]</scope>
    <source>
        <strain evidence="4 5">T23</strain>
    </source>
</reference>
<dbReference type="PROSITE" id="PS51257">
    <property type="entry name" value="PROKAR_LIPOPROTEIN"/>
    <property type="match status" value="1"/>
</dbReference>
<dbReference type="InterPro" id="IPR018711">
    <property type="entry name" value="NAGPA"/>
</dbReference>
<feature type="chain" id="PRO_5039706395" description="Phosphodiester glycosidase domain-containing protein" evidence="2">
    <location>
        <begin position="24"/>
        <end position="381"/>
    </location>
</feature>
<evidence type="ECO:0000259" key="3">
    <source>
        <dbReference type="Pfam" id="PF09992"/>
    </source>
</evidence>
<name>A0A0D8FS32_9ACTN</name>
<gene>
    <name evidence="4" type="ORF">FEAC_25210</name>
</gene>
<feature type="region of interest" description="Disordered" evidence="1">
    <location>
        <begin position="54"/>
        <end position="100"/>
    </location>
</feature>
<evidence type="ECO:0000313" key="4">
    <source>
        <dbReference type="EMBL" id="KJE75744.1"/>
    </source>
</evidence>
<evidence type="ECO:0000256" key="1">
    <source>
        <dbReference type="SAM" id="MobiDB-lite"/>
    </source>
</evidence>
<feature type="compositionally biased region" description="Low complexity" evidence="1">
    <location>
        <begin position="67"/>
        <end position="83"/>
    </location>
</feature>